<keyword evidence="3" id="KW-1185">Reference proteome</keyword>
<dbReference type="RefSeq" id="WP_244459205.1">
    <property type="nucleotide sequence ID" value="NZ_AP025637.1"/>
</dbReference>
<dbReference type="EMBL" id="AP025637">
    <property type="protein sequence ID" value="BDG71986.1"/>
    <property type="molecule type" value="Genomic_DNA"/>
</dbReference>
<sequence>MGSLILEIQKNAVSSAVPVGDLLRQAKIAAVRLGASEEFTAWLNRELQGYEEGKDIPSYRKIRGMLCGENEYGHAKRLLFSDPASFHLVNTMTFPNPLFELEEAIRNSKDKTDIAYMMRPEASKILRTKFPDISIFYMEINVVTLKGVTEKVRDIVLDWALELGRAGVTGEGMTFSDSDKKRAESITHNIYAQNVIVAGDQASVSATQTATQAPLDLKQVAEFLKELRGALGTLPADDREVAEGNIVMAEAELAKDEPREGKVRAALKALAPTMGNLTVGVAGSAVWDLIKKQIGLG</sequence>
<dbReference type="InterPro" id="IPR041304">
    <property type="entry name" value="AbiTii"/>
</dbReference>
<accession>A0ABN6NZY3</accession>
<evidence type="ECO:0000313" key="3">
    <source>
        <dbReference type="Proteomes" id="UP000831327"/>
    </source>
</evidence>
<reference evidence="2 3" key="1">
    <citation type="journal article" date="2016" name="Microbes Environ.">
        <title>Phylogenetically diverse aerobic anoxygenic phototrophic bacteria isolated from epilithic biofilms in Tama river, Japan.</title>
        <authorList>
            <person name="Hirose S."/>
            <person name="Matsuura K."/>
            <person name="Haruta S."/>
        </authorList>
    </citation>
    <scope>NUCLEOTIDE SEQUENCE [LARGE SCALE GENOMIC DNA]</scope>
    <source>
        <strain evidence="2 3">S08</strain>
    </source>
</reference>
<name>A0ABN6NZY3_9PROT</name>
<gene>
    <name evidence="2" type="ORF">Rmf_19150</name>
</gene>
<dbReference type="Pfam" id="PF18864">
    <property type="entry name" value="AbiTii"/>
    <property type="match status" value="1"/>
</dbReference>
<organism evidence="2 3">
    <name type="scientific">Roseomonas fluvialis</name>
    <dbReference type="NCBI Taxonomy" id="1750527"/>
    <lineage>
        <taxon>Bacteria</taxon>
        <taxon>Pseudomonadati</taxon>
        <taxon>Pseudomonadota</taxon>
        <taxon>Alphaproteobacteria</taxon>
        <taxon>Acetobacterales</taxon>
        <taxon>Roseomonadaceae</taxon>
        <taxon>Roseomonas</taxon>
    </lineage>
</organism>
<feature type="domain" description="AbiTii" evidence="1">
    <location>
        <begin position="3"/>
        <end position="187"/>
    </location>
</feature>
<evidence type="ECO:0000313" key="2">
    <source>
        <dbReference type="EMBL" id="BDG71986.1"/>
    </source>
</evidence>
<protein>
    <recommendedName>
        <fullName evidence="1">AbiTii domain-containing protein</fullName>
    </recommendedName>
</protein>
<evidence type="ECO:0000259" key="1">
    <source>
        <dbReference type="Pfam" id="PF18864"/>
    </source>
</evidence>
<dbReference type="Proteomes" id="UP000831327">
    <property type="component" value="Chromosome"/>
</dbReference>
<proteinExistence type="predicted"/>